<organism evidence="3 4">
    <name type="scientific">Pseudonocardia adelaidensis</name>
    <dbReference type="NCBI Taxonomy" id="648754"/>
    <lineage>
        <taxon>Bacteria</taxon>
        <taxon>Bacillati</taxon>
        <taxon>Actinomycetota</taxon>
        <taxon>Actinomycetes</taxon>
        <taxon>Pseudonocardiales</taxon>
        <taxon>Pseudonocardiaceae</taxon>
        <taxon>Pseudonocardia</taxon>
    </lineage>
</organism>
<dbReference type="Proteomes" id="UP001500804">
    <property type="component" value="Unassembled WGS sequence"/>
</dbReference>
<keyword evidence="2" id="KW-1133">Transmembrane helix</keyword>
<name>A0ABP9NKH9_9PSEU</name>
<protein>
    <recommendedName>
        <fullName evidence="5">Membrane-associated protein</fullName>
    </recommendedName>
</protein>
<keyword evidence="2" id="KW-0812">Transmembrane</keyword>
<evidence type="ECO:0000256" key="1">
    <source>
        <dbReference type="SAM" id="MobiDB-lite"/>
    </source>
</evidence>
<feature type="transmembrane region" description="Helical" evidence="2">
    <location>
        <begin position="56"/>
        <end position="77"/>
    </location>
</feature>
<sequence>MLTALLQAAAAWPAPVVLVVACAVLVVESGTLVGMALPGSSLLVALGLWSLGAPQLLVPAIAASALGTVAGAHLGWWRGRTHPHVTRLPGPVRRMAEPRAAQASAWLAQRRGPAAVLLLACGHWATAARPVMPRVAGAAGVPYRVAGPALVGSGTAWAATIVLLGNRVGALVLASAAWVPVALVALLVGALVLHPRGQRRRSPPGPRTPRGRRTTGPTTPPAPTGAAPGVRA</sequence>
<gene>
    <name evidence="3" type="ORF">GCM10023320_37990</name>
</gene>
<feature type="transmembrane region" description="Helical" evidence="2">
    <location>
        <begin position="170"/>
        <end position="193"/>
    </location>
</feature>
<evidence type="ECO:0000313" key="4">
    <source>
        <dbReference type="Proteomes" id="UP001500804"/>
    </source>
</evidence>
<feature type="transmembrane region" description="Helical" evidence="2">
    <location>
        <begin position="31"/>
        <end position="49"/>
    </location>
</feature>
<keyword evidence="2" id="KW-0472">Membrane</keyword>
<dbReference type="EMBL" id="BAABJO010000013">
    <property type="protein sequence ID" value="GAA5124634.1"/>
    <property type="molecule type" value="Genomic_DNA"/>
</dbReference>
<comment type="caution">
    <text evidence="3">The sequence shown here is derived from an EMBL/GenBank/DDBJ whole genome shotgun (WGS) entry which is preliminary data.</text>
</comment>
<keyword evidence="4" id="KW-1185">Reference proteome</keyword>
<proteinExistence type="predicted"/>
<feature type="region of interest" description="Disordered" evidence="1">
    <location>
        <begin position="196"/>
        <end position="232"/>
    </location>
</feature>
<dbReference type="RefSeq" id="WP_345606498.1">
    <property type="nucleotide sequence ID" value="NZ_BAABJO010000013.1"/>
</dbReference>
<feature type="transmembrane region" description="Helical" evidence="2">
    <location>
        <begin position="143"/>
        <end position="164"/>
    </location>
</feature>
<evidence type="ECO:0000256" key="2">
    <source>
        <dbReference type="SAM" id="Phobius"/>
    </source>
</evidence>
<evidence type="ECO:0008006" key="5">
    <source>
        <dbReference type="Google" id="ProtNLM"/>
    </source>
</evidence>
<evidence type="ECO:0000313" key="3">
    <source>
        <dbReference type="EMBL" id="GAA5124634.1"/>
    </source>
</evidence>
<reference evidence="4" key="1">
    <citation type="journal article" date="2019" name="Int. J. Syst. Evol. Microbiol.">
        <title>The Global Catalogue of Microorganisms (GCM) 10K type strain sequencing project: providing services to taxonomists for standard genome sequencing and annotation.</title>
        <authorList>
            <consortium name="The Broad Institute Genomics Platform"/>
            <consortium name="The Broad Institute Genome Sequencing Center for Infectious Disease"/>
            <person name="Wu L."/>
            <person name="Ma J."/>
        </authorList>
    </citation>
    <scope>NUCLEOTIDE SEQUENCE [LARGE SCALE GENOMIC DNA]</scope>
    <source>
        <strain evidence="4">JCM 18302</strain>
    </source>
</reference>
<accession>A0ABP9NKH9</accession>